<evidence type="ECO:0000313" key="2">
    <source>
        <dbReference type="WBParaSite" id="mrna-Wban_01633"/>
    </source>
</evidence>
<evidence type="ECO:0000313" key="1">
    <source>
        <dbReference type="Proteomes" id="UP000093561"/>
    </source>
</evidence>
<dbReference type="AlphaFoldDB" id="A0AAF5PJL7"/>
<reference evidence="1" key="1">
    <citation type="submission" date="2015-03" db="EMBL/GenBank/DDBJ databases">
        <title>Wuchereria bancrofti Genome Sequencing Papua New Guinea Strain.</title>
        <authorList>
            <person name="Small S.T."/>
            <person name="Serre D."/>
            <person name="Zimmerman P.A."/>
        </authorList>
    </citation>
    <scope>NUCLEOTIDE SEQUENCE [LARGE SCALE GENOMIC DNA]</scope>
    <source>
        <strain evidence="1">pt0022</strain>
    </source>
</reference>
<reference evidence="1" key="2">
    <citation type="journal article" date="2016" name="Mol. Ecol.">
        <title>Population genomics of the filarial nematode parasite Wuchereria bancrofti from mosquitoes.</title>
        <authorList>
            <person name="Small S.T."/>
            <person name="Reimer L.J."/>
            <person name="Tisch D.J."/>
            <person name="King C.L."/>
            <person name="Christensen B.M."/>
            <person name="Siba P.M."/>
            <person name="Kazura J.W."/>
            <person name="Serre D."/>
            <person name="Zimmerman P.A."/>
        </authorList>
    </citation>
    <scope>NUCLEOTIDE SEQUENCE</scope>
    <source>
        <strain evidence="1">pt0022</strain>
    </source>
</reference>
<protein>
    <submittedName>
        <fullName evidence="2">Uncharacterized protein</fullName>
    </submittedName>
</protein>
<organism evidence="1 2">
    <name type="scientific">Wuchereria bancrofti</name>
    <dbReference type="NCBI Taxonomy" id="6293"/>
    <lineage>
        <taxon>Eukaryota</taxon>
        <taxon>Metazoa</taxon>
        <taxon>Ecdysozoa</taxon>
        <taxon>Nematoda</taxon>
        <taxon>Chromadorea</taxon>
        <taxon>Rhabditida</taxon>
        <taxon>Spirurina</taxon>
        <taxon>Spiruromorpha</taxon>
        <taxon>Filarioidea</taxon>
        <taxon>Onchocercidae</taxon>
        <taxon>Wuchereria</taxon>
    </lineage>
</organism>
<reference evidence="2" key="3">
    <citation type="submission" date="2024-02" db="UniProtKB">
        <authorList>
            <consortium name="WormBaseParasite"/>
        </authorList>
    </citation>
    <scope>IDENTIFICATION</scope>
    <source>
        <strain evidence="2">pt0022</strain>
    </source>
</reference>
<dbReference type="Proteomes" id="UP000093561">
    <property type="component" value="Unassembled WGS sequence"/>
</dbReference>
<accession>A0AAF5PJL7</accession>
<proteinExistence type="predicted"/>
<sequence length="132" mass="15381">MCEKYGWLIDRKILKLLSDFTCKITGRHKCHNRVMIIVNTTEDKILNYVRLTTAATTTNAERNQYAQLHSWKSSEGTLILNTSSLQEDFKENSCIILNENVSSSEDRFDFGEEDNWMRPRNEKTFLALINQS</sequence>
<name>A0AAF5PJL7_WUCBA</name>
<dbReference type="WBParaSite" id="mrna-Wban_01633">
    <property type="protein sequence ID" value="mrna-Wban_01633"/>
    <property type="gene ID" value="Wban_01633"/>
</dbReference>